<evidence type="ECO:0000256" key="2">
    <source>
        <dbReference type="ARBA" id="ARBA00022741"/>
    </source>
</evidence>
<dbReference type="InterPro" id="IPR027094">
    <property type="entry name" value="Mitofusin_fam"/>
</dbReference>
<reference evidence="9 10" key="1">
    <citation type="journal article" date="2023" name="Int. J. Syst. Evol. Microbiol.">
        <title>Streptococcus sciuri sp. nov., Staphylococcus marylandisciuri sp. nov. and Staphylococcus americanisciuri sp. nov., isolated from faeces of eastern grey squirrel (Sciurus carolinensis).</title>
        <authorList>
            <person name="Volokhov D.V."/>
            <person name="Zagorodnyaya T.A."/>
            <person name="Furtak V.A."/>
            <person name="Nattanmai G."/>
            <person name="Randall L."/>
            <person name="Jose S."/>
            <person name="Gao Y."/>
            <person name="Eisenberg T."/>
            <person name="Delmonte P."/>
            <person name="Blom J."/>
            <person name="Mitchell K.K."/>
        </authorList>
    </citation>
    <scope>NUCLEOTIDE SEQUENCE [LARGE SCALE GENOMIC DNA]</scope>
    <source>
        <strain evidence="9 10">SQ8-PEA</strain>
    </source>
</reference>
<evidence type="ECO:0000256" key="6">
    <source>
        <dbReference type="SAM" id="Coils"/>
    </source>
</evidence>
<dbReference type="NCBIfam" id="TIGR00231">
    <property type="entry name" value="small_GTP"/>
    <property type="match status" value="1"/>
</dbReference>
<evidence type="ECO:0000256" key="1">
    <source>
        <dbReference type="ARBA" id="ARBA00004370"/>
    </source>
</evidence>
<dbReference type="RefSeq" id="WP_262854716.1">
    <property type="nucleotide sequence ID" value="NZ_JAOPKZ010000003.1"/>
</dbReference>
<evidence type="ECO:0000256" key="3">
    <source>
        <dbReference type="ARBA" id="ARBA00022801"/>
    </source>
</evidence>
<dbReference type="Gene3D" id="3.40.50.300">
    <property type="entry name" value="P-loop containing nucleotide triphosphate hydrolases"/>
    <property type="match status" value="2"/>
</dbReference>
<keyword evidence="3" id="KW-0378">Hydrolase</keyword>
<dbReference type="PANTHER" id="PTHR10465:SF0">
    <property type="entry name" value="SARCALUMENIN"/>
    <property type="match status" value="1"/>
</dbReference>
<evidence type="ECO:0000256" key="5">
    <source>
        <dbReference type="ARBA" id="ARBA00023136"/>
    </source>
</evidence>
<evidence type="ECO:0000256" key="4">
    <source>
        <dbReference type="ARBA" id="ARBA00023134"/>
    </source>
</evidence>
<keyword evidence="4" id="KW-0342">GTP-binding</keyword>
<accession>A0ABT2QNG2</accession>
<dbReference type="InterPro" id="IPR027417">
    <property type="entry name" value="P-loop_NTPase"/>
</dbReference>
<dbReference type="CDD" id="cd09912">
    <property type="entry name" value="DLP_2"/>
    <property type="match status" value="1"/>
</dbReference>
<feature type="coiled-coil region" evidence="6">
    <location>
        <begin position="363"/>
        <end position="394"/>
    </location>
</feature>
<dbReference type="EMBL" id="JAOPKZ010000003">
    <property type="protein sequence ID" value="MCU5745508.1"/>
    <property type="molecule type" value="Genomic_DNA"/>
</dbReference>
<evidence type="ECO:0000313" key="10">
    <source>
        <dbReference type="Proteomes" id="UP001209553"/>
    </source>
</evidence>
<keyword evidence="10" id="KW-1185">Reference proteome</keyword>
<feature type="domain" description="Dynamin N-terminal" evidence="8">
    <location>
        <begin position="594"/>
        <end position="800"/>
    </location>
</feature>
<evidence type="ECO:0000313" key="9">
    <source>
        <dbReference type="EMBL" id="MCU5745508.1"/>
    </source>
</evidence>
<feature type="region of interest" description="Disordered" evidence="7">
    <location>
        <begin position="530"/>
        <end position="556"/>
    </location>
</feature>
<evidence type="ECO:0000256" key="7">
    <source>
        <dbReference type="SAM" id="MobiDB-lite"/>
    </source>
</evidence>
<proteinExistence type="predicted"/>
<keyword evidence="2" id="KW-0547">Nucleotide-binding</keyword>
<sequence length="1151" mass="134141">MANAEQLDILYKLKKEVEKSQNQNLVHIINQVIKKVYLEQYTATFVGHFSAGKSTLINSVLEENILPSSPVPTTSNTAIVSVSDEPGIIANLDKQRYTILDNYEQVKIMNRENVDVESVEIKFDSKKFNKGFTLQDTPGVDSNVATHQSSTEQFMYTSNIIFYTVDYNHVQSALNFEFMKRLNKAGVPVVFVINQIDKHNEDEIAFETFKARVEKSVNDWDIDLADIFYVSKFRHPHNQMEELSDYLVNRDRHREPIEDYVERIVQFITEQQLSYIQTEIQQILDKLDIQEEEFDQAYLNFQQHKEVSEEAQLLNNPEQLYNFLKQKRKDILDNAYVMTHDTRETIRLYLESRTKDFKVGGLFNKKRKTAEAQEERLNNVIDQLQEKVNQQIRQPLREDMSFLTRFINDSEVNERILNQHYTVYPELVTSLYQEQINISNQYVLTFSDETMKSIKQFIKRETEPLFKDATDHAQAEDLASDDEQDMNAYEEFIQFRNLRESLTTHNYKHYYIHLHDSLDKLIDRTEIQYQPSSTTEVSNDEQHHNDSSGVDSTQDRTNEIVNGLNTIKDIPLFEQTKKDIAATLSRLEDKVIKIGVFGTFSAGKSSLINALLGDSYLVSSPNPTTAATTELTYGEDSAITLKSEEQLLEELNDVFELHDESFSSIESFVSSNTKKLKTKLEKNQLAFINAIEQNYNEFKEMLSEGTRHSINQDEIRKWSSEDEYATFVNTVHIQLPIDWLKDKIIIDSLGLHSNNQRHTNETEKILTSSDLILYVSYFNHSFTDNDKRFIEHMKDMNQLNENQAFKMIINATDLAESDEDLVAVKNYVRDALKQVNMHSDIFGVSSREALKKGDRGIDELKESITTFAEIESKGILQQHMLHQLTQISLAYDEMIDEFETNKAQLVERQQKLEKLSKERVLNPNVLNIVEQRSVNEVEDQIYHLTQRLNLQLLDEVKAIYNSQMTRSDDFNKEKRRVTKLYLDEIHQRLYLEQSLLVERTKKYYLDQLEGEFAPIQQTLNHVHVFVDPEFNIADSNIEEPYMQLELNTMFNALPKSLTKKKIIQPKVQRDVQQQITENTTELLQPQISNLRQALVNYISEMVTTSESDFDNLEKDIQSQLEELLSFEIDESLINQIHVANQQLKSNIQLTE</sequence>
<evidence type="ECO:0000259" key="8">
    <source>
        <dbReference type="Pfam" id="PF00350"/>
    </source>
</evidence>
<dbReference type="SUPFAM" id="SSF52540">
    <property type="entry name" value="P-loop containing nucleoside triphosphate hydrolases"/>
    <property type="match status" value="2"/>
</dbReference>
<dbReference type="InterPro" id="IPR005225">
    <property type="entry name" value="Small_GTP-bd"/>
</dbReference>
<dbReference type="Pfam" id="PF00350">
    <property type="entry name" value="Dynamin_N"/>
    <property type="match status" value="2"/>
</dbReference>
<name>A0ABT2QNG2_9STAP</name>
<gene>
    <name evidence="9" type="ORF">N9R04_02070</name>
</gene>
<protein>
    <submittedName>
        <fullName evidence="9">Dynamin family protein</fullName>
    </submittedName>
</protein>
<comment type="caution">
    <text evidence="9">The sequence shown here is derived from an EMBL/GenBank/DDBJ whole genome shotgun (WGS) entry which is preliminary data.</text>
</comment>
<dbReference type="PANTHER" id="PTHR10465">
    <property type="entry name" value="TRANSMEMBRANE GTPASE FZO1"/>
    <property type="match status" value="1"/>
</dbReference>
<dbReference type="InterPro" id="IPR045063">
    <property type="entry name" value="Dynamin_N"/>
</dbReference>
<feature type="domain" description="Dynamin N-terminal" evidence="8">
    <location>
        <begin position="45"/>
        <end position="195"/>
    </location>
</feature>
<keyword evidence="5" id="KW-0472">Membrane</keyword>
<organism evidence="9 10">
    <name type="scientific">Staphylococcus marylandisciuri</name>
    <dbReference type="NCBI Taxonomy" id="2981529"/>
    <lineage>
        <taxon>Bacteria</taxon>
        <taxon>Bacillati</taxon>
        <taxon>Bacillota</taxon>
        <taxon>Bacilli</taxon>
        <taxon>Bacillales</taxon>
        <taxon>Staphylococcaceae</taxon>
        <taxon>Staphylococcus</taxon>
    </lineage>
</organism>
<keyword evidence="6" id="KW-0175">Coiled coil</keyword>
<dbReference type="Proteomes" id="UP001209553">
    <property type="component" value="Unassembled WGS sequence"/>
</dbReference>
<comment type="subcellular location">
    <subcellularLocation>
        <location evidence="1">Membrane</location>
    </subcellularLocation>
</comment>